<proteinExistence type="predicted"/>
<reference evidence="1 2" key="1">
    <citation type="submission" date="2018-10" db="EMBL/GenBank/DDBJ databases">
        <title>A high-quality apple genome assembly.</title>
        <authorList>
            <person name="Hu J."/>
        </authorList>
    </citation>
    <scope>NUCLEOTIDE SEQUENCE [LARGE SCALE GENOMIC DNA]</scope>
    <source>
        <strain evidence="2">cv. HFTH1</strain>
        <tissue evidence="1">Young leaf</tissue>
    </source>
</reference>
<keyword evidence="2" id="KW-1185">Reference proteome</keyword>
<dbReference type="AlphaFoldDB" id="A0A498JFL9"/>
<comment type="caution">
    <text evidence="1">The sequence shown here is derived from an EMBL/GenBank/DDBJ whole genome shotgun (WGS) entry which is preliminary data.</text>
</comment>
<accession>A0A498JFL9</accession>
<organism evidence="1 2">
    <name type="scientific">Malus domestica</name>
    <name type="common">Apple</name>
    <name type="synonym">Pyrus malus</name>
    <dbReference type="NCBI Taxonomy" id="3750"/>
    <lineage>
        <taxon>Eukaryota</taxon>
        <taxon>Viridiplantae</taxon>
        <taxon>Streptophyta</taxon>
        <taxon>Embryophyta</taxon>
        <taxon>Tracheophyta</taxon>
        <taxon>Spermatophyta</taxon>
        <taxon>Magnoliopsida</taxon>
        <taxon>eudicotyledons</taxon>
        <taxon>Gunneridae</taxon>
        <taxon>Pentapetalae</taxon>
        <taxon>rosids</taxon>
        <taxon>fabids</taxon>
        <taxon>Rosales</taxon>
        <taxon>Rosaceae</taxon>
        <taxon>Amygdaloideae</taxon>
        <taxon>Maleae</taxon>
        <taxon>Malus</taxon>
    </lineage>
</organism>
<gene>
    <name evidence="1" type="ORF">DVH24_033529</name>
</gene>
<evidence type="ECO:0000313" key="1">
    <source>
        <dbReference type="EMBL" id="RXH92633.1"/>
    </source>
</evidence>
<dbReference type="Proteomes" id="UP000290289">
    <property type="component" value="Chromosome 8"/>
</dbReference>
<dbReference type="EMBL" id="RDQH01000334">
    <property type="protein sequence ID" value="RXH92633.1"/>
    <property type="molecule type" value="Genomic_DNA"/>
</dbReference>
<name>A0A498JFL9_MALDO</name>
<evidence type="ECO:0000313" key="2">
    <source>
        <dbReference type="Proteomes" id="UP000290289"/>
    </source>
</evidence>
<protein>
    <submittedName>
        <fullName evidence="1">Uncharacterized protein</fullName>
    </submittedName>
</protein>
<sequence>MCGMVLDRSYNSAELFLDHKFCKAFLANVDNNSAPLSFDPKTELGKFPSQNPQNPAFFFVGFGDSRVNLDPILVPWPAHGAQTPPPEVLCSIVIHGSTRDLFDKLFGNPSWRVREPKVHS</sequence>